<dbReference type="InterPro" id="IPR006058">
    <property type="entry name" value="2Fe2S_fd_BS"/>
</dbReference>
<dbReference type="InterPro" id="IPR001041">
    <property type="entry name" value="2Fe-2S_ferredoxin-type"/>
</dbReference>
<reference evidence="8" key="1">
    <citation type="journal article" date="2019" name="Int. J. Syst. Evol. Microbiol.">
        <title>The Global Catalogue of Microorganisms (GCM) 10K type strain sequencing project: providing services to taxonomists for standard genome sequencing and annotation.</title>
        <authorList>
            <consortium name="The Broad Institute Genomics Platform"/>
            <consortium name="The Broad Institute Genome Sequencing Center for Infectious Disease"/>
            <person name="Wu L."/>
            <person name="Ma J."/>
        </authorList>
    </citation>
    <scope>NUCLEOTIDE SEQUENCE [LARGE SCALE GENOMIC DNA]</scope>
    <source>
        <strain evidence="8">CGMCC 1.15288</strain>
    </source>
</reference>
<organism evidence="7 8">
    <name type="scientific">Dyadobacter endophyticus</name>
    <dbReference type="NCBI Taxonomy" id="1749036"/>
    <lineage>
        <taxon>Bacteria</taxon>
        <taxon>Pseudomonadati</taxon>
        <taxon>Bacteroidota</taxon>
        <taxon>Cytophagia</taxon>
        <taxon>Cytophagales</taxon>
        <taxon>Spirosomataceae</taxon>
        <taxon>Dyadobacter</taxon>
    </lineage>
</organism>
<proteinExistence type="predicted"/>
<dbReference type="InterPro" id="IPR012675">
    <property type="entry name" value="Beta-grasp_dom_sf"/>
</dbReference>
<gene>
    <name evidence="7" type="ORF">GCM10007423_02510</name>
</gene>
<keyword evidence="8" id="KW-1185">Reference proteome</keyword>
<dbReference type="Proteomes" id="UP000600214">
    <property type="component" value="Unassembled WGS sequence"/>
</dbReference>
<evidence type="ECO:0000256" key="1">
    <source>
        <dbReference type="ARBA" id="ARBA00022714"/>
    </source>
</evidence>
<dbReference type="PROSITE" id="PS51085">
    <property type="entry name" value="2FE2S_FER_2"/>
    <property type="match status" value="1"/>
</dbReference>
<dbReference type="InterPro" id="IPR002888">
    <property type="entry name" value="2Fe-2S-bd"/>
</dbReference>
<dbReference type="PANTHER" id="PTHR44379:SF2">
    <property type="entry name" value="BLR6218 PROTEIN"/>
    <property type="match status" value="1"/>
</dbReference>
<evidence type="ECO:0000313" key="7">
    <source>
        <dbReference type="EMBL" id="GGH21409.1"/>
    </source>
</evidence>
<evidence type="ECO:0000313" key="8">
    <source>
        <dbReference type="Proteomes" id="UP000600214"/>
    </source>
</evidence>
<accession>A0ABQ1YDN6</accession>
<dbReference type="CDD" id="cd00207">
    <property type="entry name" value="fer2"/>
    <property type="match status" value="1"/>
</dbReference>
<dbReference type="RefSeq" id="WP_188927891.1">
    <property type="nucleotide sequence ID" value="NZ_BMIA01000001.1"/>
</dbReference>
<dbReference type="PROSITE" id="PS00197">
    <property type="entry name" value="2FE2S_FER_1"/>
    <property type="match status" value="1"/>
</dbReference>
<evidence type="ECO:0000259" key="6">
    <source>
        <dbReference type="PROSITE" id="PS51085"/>
    </source>
</evidence>
<dbReference type="Pfam" id="PF01799">
    <property type="entry name" value="Fer2_2"/>
    <property type="match status" value="1"/>
</dbReference>
<keyword evidence="3" id="KW-0560">Oxidoreductase</keyword>
<sequence>MKIALKINTEASTFEADPDMPLLWLIRDEAKLKGTKFGCGKGICGACSVHIDGELVRSCLYPAHMAHEKAVTTIEGLSKGQDRLHFVQQAWLEVQVPQCGYCQPGFMMAAADFLKRHKNPTEEDIQNSISNICRCGTYPRIIKAILLAAQTKNHESID</sequence>
<dbReference type="InterPro" id="IPR036010">
    <property type="entry name" value="2Fe-2S_ferredoxin-like_sf"/>
</dbReference>
<dbReference type="Gene3D" id="3.10.20.30">
    <property type="match status" value="1"/>
</dbReference>
<dbReference type="Gene3D" id="1.10.150.120">
    <property type="entry name" value="[2Fe-2S]-binding domain"/>
    <property type="match status" value="1"/>
</dbReference>
<dbReference type="InterPro" id="IPR051452">
    <property type="entry name" value="Diverse_Oxidoreductases"/>
</dbReference>
<dbReference type="Pfam" id="PF00111">
    <property type="entry name" value="Fer2"/>
    <property type="match status" value="1"/>
</dbReference>
<dbReference type="SUPFAM" id="SSF54292">
    <property type="entry name" value="2Fe-2S ferredoxin-like"/>
    <property type="match status" value="1"/>
</dbReference>
<comment type="caution">
    <text evidence="7">The sequence shown here is derived from an EMBL/GenBank/DDBJ whole genome shotgun (WGS) entry which is preliminary data.</text>
</comment>
<dbReference type="EMBL" id="BMIA01000001">
    <property type="protein sequence ID" value="GGH21409.1"/>
    <property type="molecule type" value="Genomic_DNA"/>
</dbReference>
<evidence type="ECO:0000256" key="5">
    <source>
        <dbReference type="ARBA" id="ARBA00023014"/>
    </source>
</evidence>
<dbReference type="PANTHER" id="PTHR44379">
    <property type="entry name" value="OXIDOREDUCTASE WITH IRON-SULFUR SUBUNIT"/>
    <property type="match status" value="1"/>
</dbReference>
<evidence type="ECO:0000256" key="3">
    <source>
        <dbReference type="ARBA" id="ARBA00023002"/>
    </source>
</evidence>
<keyword evidence="1" id="KW-0001">2Fe-2S</keyword>
<keyword evidence="4" id="KW-0408">Iron</keyword>
<protein>
    <submittedName>
        <fullName evidence="7">(2Fe-2S)-binding protein</fullName>
    </submittedName>
</protein>
<keyword evidence="2" id="KW-0479">Metal-binding</keyword>
<evidence type="ECO:0000256" key="4">
    <source>
        <dbReference type="ARBA" id="ARBA00023004"/>
    </source>
</evidence>
<dbReference type="SUPFAM" id="SSF47741">
    <property type="entry name" value="CO dehydrogenase ISP C-domain like"/>
    <property type="match status" value="1"/>
</dbReference>
<keyword evidence="5" id="KW-0411">Iron-sulfur</keyword>
<evidence type="ECO:0000256" key="2">
    <source>
        <dbReference type="ARBA" id="ARBA00022723"/>
    </source>
</evidence>
<dbReference type="InterPro" id="IPR036884">
    <property type="entry name" value="2Fe-2S-bd_dom_sf"/>
</dbReference>
<feature type="domain" description="2Fe-2S ferredoxin-type" evidence="6">
    <location>
        <begin position="1"/>
        <end position="77"/>
    </location>
</feature>
<name>A0ABQ1YDN6_9BACT</name>